<dbReference type="Proteomes" id="UP000182498">
    <property type="component" value="Unassembled WGS sequence"/>
</dbReference>
<dbReference type="GO" id="GO:0016301">
    <property type="term" value="F:kinase activity"/>
    <property type="evidence" value="ECO:0007669"/>
    <property type="project" value="UniProtKB-UniRule"/>
</dbReference>
<name>A0A0X2NMD0_9CORY</name>
<sequence>MSTFRKRNPGRTGDWEAAGLAWLGEAAETGGVPVAEVVDRDSDDLLLRRVSPAPATRDAAEQFGRRLAVTHAAGAPAFGSGPGTWEGAGYQGPNDHLLELPLSEHASWGSFYAEVVIAPLDAHAGGIPGTDALLDRLHSGDFDDDRPPARLHGDLWSGNVLWSPDGATLIDPSAHGGHALTDLGFLTMFGAPHLETVLDAYAEAAELPDGWRELLPLHRLQVLYLHAAVFGGDYVGETRRTVARVLTL</sequence>
<proteinExistence type="inferred from homology"/>
<dbReference type="EMBL" id="FAUH01000013">
    <property type="protein sequence ID" value="CUU66643.1"/>
    <property type="molecule type" value="Genomic_DNA"/>
</dbReference>
<evidence type="ECO:0000313" key="3">
    <source>
        <dbReference type="Proteomes" id="UP000182498"/>
    </source>
</evidence>
<keyword evidence="3" id="KW-1185">Reference proteome</keyword>
<dbReference type="SUPFAM" id="SSF56112">
    <property type="entry name" value="Protein kinase-like (PK-like)"/>
    <property type="match status" value="1"/>
</dbReference>
<protein>
    <submittedName>
        <fullName evidence="2">Fructosamine-3-kinase</fullName>
    </submittedName>
</protein>
<evidence type="ECO:0000313" key="2">
    <source>
        <dbReference type="EMBL" id="CUU66643.1"/>
    </source>
</evidence>
<dbReference type="InterPro" id="IPR016477">
    <property type="entry name" value="Fructo-/Ketosamine-3-kinase"/>
</dbReference>
<dbReference type="Pfam" id="PF03881">
    <property type="entry name" value="Fructosamin_kin"/>
    <property type="match status" value="1"/>
</dbReference>
<reference evidence="3" key="1">
    <citation type="submission" date="2015-11" db="EMBL/GenBank/DDBJ databases">
        <authorList>
            <person name="Dugat-Bony E."/>
        </authorList>
    </citation>
    <scope>NUCLEOTIDE SEQUENCE [LARGE SCALE GENOMIC DNA]</scope>
    <source>
        <strain evidence="3">Mu292</strain>
    </source>
</reference>
<accession>A0A0X2NMD0</accession>
<dbReference type="InterPro" id="IPR011009">
    <property type="entry name" value="Kinase-like_dom_sf"/>
</dbReference>
<dbReference type="OrthoDB" id="5291879at2"/>
<dbReference type="Gene3D" id="1.20.1270.240">
    <property type="match status" value="1"/>
</dbReference>
<comment type="similarity">
    <text evidence="1">Belongs to the fructosamine kinase family.</text>
</comment>
<dbReference type="Gene3D" id="1.10.510.10">
    <property type="entry name" value="Transferase(Phosphotransferase) domain 1"/>
    <property type="match status" value="1"/>
</dbReference>
<keyword evidence="1 2" id="KW-0418">Kinase</keyword>
<evidence type="ECO:0000256" key="1">
    <source>
        <dbReference type="PIRNR" id="PIRNR006221"/>
    </source>
</evidence>
<dbReference type="PANTHER" id="PTHR12149:SF8">
    <property type="entry name" value="PROTEIN-RIBULOSAMINE 3-KINASE"/>
    <property type="match status" value="1"/>
</dbReference>
<dbReference type="AlphaFoldDB" id="A0A0X2NMD0"/>
<gene>
    <name evidence="2" type="ORF">CVAR292_01990</name>
</gene>
<organism evidence="2 3">
    <name type="scientific">Corynebacterium variabile</name>
    <dbReference type="NCBI Taxonomy" id="1727"/>
    <lineage>
        <taxon>Bacteria</taxon>
        <taxon>Bacillati</taxon>
        <taxon>Actinomycetota</taxon>
        <taxon>Actinomycetes</taxon>
        <taxon>Mycobacteriales</taxon>
        <taxon>Corynebacteriaceae</taxon>
        <taxon>Corynebacterium</taxon>
    </lineage>
</organism>
<dbReference type="PIRSF" id="PIRSF006221">
    <property type="entry name" value="Ketosamine-3-kinase"/>
    <property type="match status" value="1"/>
</dbReference>
<keyword evidence="1" id="KW-0808">Transferase</keyword>
<dbReference type="PANTHER" id="PTHR12149">
    <property type="entry name" value="FRUCTOSAMINE 3 KINASE-RELATED PROTEIN"/>
    <property type="match status" value="1"/>
</dbReference>
<dbReference type="RefSeq" id="WP_073884338.1">
    <property type="nucleotide sequence ID" value="NZ_FAUH01000013.1"/>
</dbReference>